<dbReference type="InterPro" id="IPR036415">
    <property type="entry name" value="Lamin_tail_dom_sf"/>
</dbReference>
<dbReference type="Pfam" id="PF00932">
    <property type="entry name" value="LTD"/>
    <property type="match status" value="1"/>
</dbReference>
<dbReference type="Proteomes" id="UP000178817">
    <property type="component" value="Unassembled WGS sequence"/>
</dbReference>
<dbReference type="AlphaFoldDB" id="A0A1G2SDY4"/>
<dbReference type="SUPFAM" id="SSF74853">
    <property type="entry name" value="Lamin A/C globular tail domain"/>
    <property type="match status" value="1"/>
</dbReference>
<proteinExistence type="predicted"/>
<protein>
    <recommendedName>
        <fullName evidence="3">LTD domain-containing protein</fullName>
    </recommendedName>
</protein>
<dbReference type="STRING" id="1802726.A3B07_01885"/>
<evidence type="ECO:0000313" key="4">
    <source>
        <dbReference type="EMBL" id="OHA82661.1"/>
    </source>
</evidence>
<organism evidence="4 5">
    <name type="scientific">Candidatus Yonathbacteria bacterium RIFCSPLOWO2_01_FULL_43_27</name>
    <dbReference type="NCBI Taxonomy" id="1802726"/>
    <lineage>
        <taxon>Bacteria</taxon>
        <taxon>Candidatus Yonathiibacteriota</taxon>
    </lineage>
</organism>
<feature type="transmembrane region" description="Helical" evidence="2">
    <location>
        <begin position="65"/>
        <end position="89"/>
    </location>
</feature>
<accession>A0A1G2SDY4</accession>
<feature type="domain" description="LTD" evidence="3">
    <location>
        <begin position="284"/>
        <end position="396"/>
    </location>
</feature>
<feature type="compositionally biased region" description="Acidic residues" evidence="1">
    <location>
        <begin position="570"/>
        <end position="585"/>
    </location>
</feature>
<evidence type="ECO:0000313" key="5">
    <source>
        <dbReference type="Proteomes" id="UP000178817"/>
    </source>
</evidence>
<evidence type="ECO:0000259" key="3">
    <source>
        <dbReference type="PROSITE" id="PS51841"/>
    </source>
</evidence>
<keyword evidence="2" id="KW-0812">Transmembrane</keyword>
<name>A0A1G2SDY4_9BACT</name>
<sequence length="715" mass="77767">MVTAPTLVSCSAGKQSALQTRGLMMIDVHLLEAKKRVRALKLARPFTIWGYCRGRHTGQFLLRGLALLLMVALNAYTLGSIGTTAAYYLDGEMLKGNNYVAGSVDFILSSTPYSSPVIALGLDSGAVASRTVSVIPEQGASAFWYHASSTNFGADLDFCGSLTLASSLGGVQNYSGLLTDFASPATTTLSNWQFDLSTNGALYNKACTFDIEFTAWQERHNVPSFTEMGYHDVEKETNKIASQGLRLNKVYYDVLDGSAPSLCSESLNFFVDSSTSPTCTSATSFSTTTPRGSEVLNEWVEVYNQTNVEQDITGWSICDDTSCDVIPETAILPPFGYAIITATSSTLAFWNISPSFSSAILSDGAIGDGLNNDNDMLMLQRPDGMTVDQMNYGQSSNIGWANYNSDVWIPGVLDVSEGGVLARNPNGYDTDQPSDWSGYGVPTITLINPNSDSGGTWNFGASHDIFWSAINPNGSDTDLLIDIYLIKDVDDTRTVTPEDTATPVVIGTDNDGHYYMEASSGFSGYFWVKVVVTGSENPLLNDADYSGKFYGSSLCKSPDSKSRTSGCGDGGDDDHNDDDEEEEGGEHDNDNEHDNKDRDDDEKQHDDEEEHDRVVKDSSEHYDEELSKESHENSIDHDDNKDEKEILVERITESAPPPEESIPSVTIFKKEEELVVVVEESTSKSDKPDIIPVAELASFVEVEPDVVVVVPVVSI</sequence>
<keyword evidence="2" id="KW-1133">Transmembrane helix</keyword>
<keyword evidence="2" id="KW-0472">Membrane</keyword>
<evidence type="ECO:0000256" key="2">
    <source>
        <dbReference type="SAM" id="Phobius"/>
    </source>
</evidence>
<gene>
    <name evidence="4" type="ORF">A3B07_01885</name>
</gene>
<evidence type="ECO:0000256" key="1">
    <source>
        <dbReference type="SAM" id="MobiDB-lite"/>
    </source>
</evidence>
<comment type="caution">
    <text evidence="4">The sequence shown here is derived from an EMBL/GenBank/DDBJ whole genome shotgun (WGS) entry which is preliminary data.</text>
</comment>
<dbReference type="EMBL" id="MHUV01000005">
    <property type="protein sequence ID" value="OHA82661.1"/>
    <property type="molecule type" value="Genomic_DNA"/>
</dbReference>
<dbReference type="InterPro" id="IPR001322">
    <property type="entry name" value="Lamin_tail_dom"/>
</dbReference>
<feature type="region of interest" description="Disordered" evidence="1">
    <location>
        <begin position="555"/>
        <end position="642"/>
    </location>
</feature>
<feature type="compositionally biased region" description="Basic and acidic residues" evidence="1">
    <location>
        <begin position="586"/>
        <end position="642"/>
    </location>
</feature>
<reference evidence="4 5" key="1">
    <citation type="journal article" date="2016" name="Nat. Commun.">
        <title>Thousands of microbial genomes shed light on interconnected biogeochemical processes in an aquifer system.</title>
        <authorList>
            <person name="Anantharaman K."/>
            <person name="Brown C.T."/>
            <person name="Hug L.A."/>
            <person name="Sharon I."/>
            <person name="Castelle C.J."/>
            <person name="Probst A.J."/>
            <person name="Thomas B.C."/>
            <person name="Singh A."/>
            <person name="Wilkins M.J."/>
            <person name="Karaoz U."/>
            <person name="Brodie E.L."/>
            <person name="Williams K.H."/>
            <person name="Hubbard S.S."/>
            <person name="Banfield J.F."/>
        </authorList>
    </citation>
    <scope>NUCLEOTIDE SEQUENCE [LARGE SCALE GENOMIC DNA]</scope>
</reference>
<dbReference type="PROSITE" id="PS51841">
    <property type="entry name" value="LTD"/>
    <property type="match status" value="1"/>
</dbReference>